<dbReference type="OrthoDB" id="4639937at2"/>
<comment type="caution">
    <text evidence="1">The sequence shown here is derived from an EMBL/GenBank/DDBJ whole genome shotgun (WGS) entry which is preliminary data.</text>
</comment>
<dbReference type="AlphaFoldDB" id="A0A0J8TXL0"/>
<dbReference type="RefSeq" id="WP_047040122.1">
    <property type="nucleotide sequence ID" value="NZ_LFOD01000065.1"/>
</dbReference>
<evidence type="ECO:0000313" key="2">
    <source>
        <dbReference type="Proteomes" id="UP000037594"/>
    </source>
</evidence>
<accession>A0A0J8TXL0</accession>
<organism evidence="1 2">
    <name type="scientific">Mycolicibacterium conceptionense</name>
    <dbReference type="NCBI Taxonomy" id="451644"/>
    <lineage>
        <taxon>Bacteria</taxon>
        <taxon>Bacillati</taxon>
        <taxon>Actinomycetota</taxon>
        <taxon>Actinomycetes</taxon>
        <taxon>Mycobacteriales</taxon>
        <taxon>Mycobacteriaceae</taxon>
        <taxon>Mycolicibacterium</taxon>
    </lineage>
</organism>
<protein>
    <recommendedName>
        <fullName evidence="3">Glyoxalase-like domain-containing protein</fullName>
    </recommendedName>
</protein>
<dbReference type="Proteomes" id="UP000037594">
    <property type="component" value="Unassembled WGS sequence"/>
</dbReference>
<dbReference type="PATRIC" id="fig|451644.5.peg.6746"/>
<reference evidence="1 2" key="1">
    <citation type="submission" date="2015-06" db="EMBL/GenBank/DDBJ databases">
        <title>Genome sequence of Mycobacterium conceptionense strain MLE.</title>
        <authorList>
            <person name="Greninger A.L."/>
            <person name="Cunningham G."/>
            <person name="Chiu C.Y."/>
            <person name="Miller S."/>
        </authorList>
    </citation>
    <scope>NUCLEOTIDE SEQUENCE [LARGE SCALE GENOMIC DNA]</scope>
    <source>
        <strain evidence="1 2">MLE</strain>
    </source>
</reference>
<sequence length="108" mass="11718">MIAEIRLLTNSIEISERFWRAIYPTADAERGADRWGRQSVRITPQTGPDLLIGEAAAWNLITTVDMVVQTDAGAAQRLRDAGFEVAHDGTQAVDVNATDATVVLVAQP</sequence>
<proteinExistence type="predicted"/>
<evidence type="ECO:0000313" key="1">
    <source>
        <dbReference type="EMBL" id="KMV13897.1"/>
    </source>
</evidence>
<dbReference type="EMBL" id="LFOD01000065">
    <property type="protein sequence ID" value="KMV13897.1"/>
    <property type="molecule type" value="Genomic_DNA"/>
</dbReference>
<evidence type="ECO:0008006" key="3">
    <source>
        <dbReference type="Google" id="ProtNLM"/>
    </source>
</evidence>
<gene>
    <name evidence="1" type="ORF">ACT17_32830</name>
</gene>
<name>A0A0J8TXL0_9MYCO</name>